<comment type="caution">
    <text evidence="2">The sequence shown here is derived from an EMBL/GenBank/DDBJ whole genome shotgun (WGS) entry which is preliminary data.</text>
</comment>
<feature type="compositionally biased region" description="Low complexity" evidence="1">
    <location>
        <begin position="590"/>
        <end position="600"/>
    </location>
</feature>
<dbReference type="AlphaFoldDB" id="A0A2A9M5G8"/>
<feature type="region of interest" description="Disordered" evidence="1">
    <location>
        <begin position="1052"/>
        <end position="1119"/>
    </location>
</feature>
<feature type="compositionally biased region" description="Acidic residues" evidence="1">
    <location>
        <begin position="199"/>
        <end position="219"/>
    </location>
</feature>
<feature type="compositionally biased region" description="Basic and acidic residues" evidence="1">
    <location>
        <begin position="60"/>
        <end position="78"/>
    </location>
</feature>
<protein>
    <submittedName>
        <fullName evidence="2">Uncharacterized protein</fullName>
    </submittedName>
</protein>
<feature type="region of interest" description="Disordered" evidence="1">
    <location>
        <begin position="1157"/>
        <end position="1217"/>
    </location>
</feature>
<dbReference type="OrthoDB" id="333871at2759"/>
<proteinExistence type="predicted"/>
<sequence length="1265" mass="131913">MRGERRGRGRPGCGASRGRGAARASSPKRADLVVEPEQNSAFGRPQTPPPAVDGGKRRRGERDASTAGSPERHTARSDDGDDAAEHPAASEAGDKTPALRAFVEGETPAAPGGDLLLLLTNSDADQSLASKRRKKARVASGAVPGEGAAGVQRTPLRHALRYLRQLPDFLDPSLFSAATPRFRDAQSPLETARAAGDGDASESEAEERAEGEEDEAEGENEGRRKCRRGASVAPFSVRAQAVEALHARLSAEAAAALVEGRPPLSAPASTHAKPRTGSPSAPTFGKRYQGRFLRSEDAGGGEDDLARRDGGEQPEQRCRRALLRLIRREAIPLLLKRPREKGASRGGDTGCEGGCEGGSLEEETRRYALCLVRPLQSVQPSPLSSLARRDDPRGGAGSAAPWRDCFLNAGSSVWTLAVCEELPGGGAACVSAAGADDEGFVVLAVGVHGRAALLSCLGGLGVGEGGGEENGWRPSEEAESALATEGAASGDPGARGGPETRLGAEKSLGMIQLWRVSSDPRRRPRFALGILHSGGSCRSLQWVGASARDLRRPPAAGSAGAETRRQAEIGREATRRPREAARADARADGLAEAAGATIAPSVKTESADGAEGMEGAETREDSTRGASNVEPETRRPGLREDNPEKLLFASRVGLLAGAFADDSLRIWSVPLAPFVDPESDEEAEDESEDDAKGLSGVCRETTETLFARRAARCFFLPPVWSFRHPDVPRPPSPSMPFFCVAAAPPPLAASAPGSARPAQAPGASAWGLPYEAAPLRLVAGSEGGMLFVFSFFASPCTTGERPQCVWAAAAVVAPSAHLRACAFLPAADSSLLAVSAASGGDDSSSNNSVVLVNLRQVAAGAGSGGAAAEAAPGLLPPIEAKSGCVSGREIHDIAWSPIGRYATVAATNAVVVNLQKPQATQLPLKQVLPALMLASLEPAPKAPRGRPSAAAKARGGRGGGPGAGGAPKLHEEERKQRERAAKDAAAVDRCCWSTSVCGHLGLFVFDDGSFVSGSLSLLEQRVFDSADLVRWTLPGSREQRLVSEHRKLLLEQTGAAPSADGTLRPPSACGASPELEDGLSAPASPPCATSGHTQQGSADNVAGVSASCAPGPEGREDPSFRSLFRHVAARFAAQQTRQVKRLAASGLLVEIFREEEGAARETDAAEPSQAPAASRGSDAWKQAGGVGDAGKTASQPQEASGLQQPQARRDEEGEEEIRWKPEDERILALHRIVSVCPYRNSRYFGQRPLAVYGGAAGIIHLRALC</sequence>
<dbReference type="RefSeq" id="XP_029215145.1">
    <property type="nucleotide sequence ID" value="XM_029361678.1"/>
</dbReference>
<feature type="compositionally biased region" description="Basic and acidic residues" evidence="1">
    <location>
        <begin position="631"/>
        <end position="642"/>
    </location>
</feature>
<dbReference type="GeneID" id="40308062"/>
<feature type="region of interest" description="Disordered" evidence="1">
    <location>
        <begin position="465"/>
        <end position="502"/>
    </location>
</feature>
<feature type="region of interest" description="Disordered" evidence="1">
    <location>
        <begin position="262"/>
        <end position="314"/>
    </location>
</feature>
<feature type="region of interest" description="Disordered" evidence="1">
    <location>
        <begin position="938"/>
        <end position="978"/>
    </location>
</feature>
<feature type="compositionally biased region" description="Low complexity" evidence="1">
    <location>
        <begin position="18"/>
        <end position="27"/>
    </location>
</feature>
<feature type="compositionally biased region" description="Polar residues" evidence="1">
    <location>
        <begin position="1192"/>
        <end position="1206"/>
    </location>
</feature>
<evidence type="ECO:0000313" key="2">
    <source>
        <dbReference type="EMBL" id="PFH31136.1"/>
    </source>
</evidence>
<feature type="region of interest" description="Disordered" evidence="1">
    <location>
        <begin position="547"/>
        <end position="642"/>
    </location>
</feature>
<evidence type="ECO:0000256" key="1">
    <source>
        <dbReference type="SAM" id="MobiDB-lite"/>
    </source>
</evidence>
<dbReference type="Proteomes" id="UP000224006">
    <property type="component" value="Chromosome XIII"/>
</dbReference>
<dbReference type="KEGG" id="bbes:BESB_030100"/>
<feature type="compositionally biased region" description="Basic and acidic residues" evidence="1">
    <location>
        <begin position="562"/>
        <end position="589"/>
    </location>
</feature>
<evidence type="ECO:0000313" key="3">
    <source>
        <dbReference type="Proteomes" id="UP000224006"/>
    </source>
</evidence>
<feature type="compositionally biased region" description="Basic and acidic residues" evidence="1">
    <location>
        <begin position="304"/>
        <end position="314"/>
    </location>
</feature>
<reference evidence="2 3" key="1">
    <citation type="submission" date="2017-09" db="EMBL/GenBank/DDBJ databases">
        <title>Genome sequencing of Besnoitia besnoiti strain Bb-Ger1.</title>
        <authorList>
            <person name="Schares G."/>
            <person name="Venepally P."/>
            <person name="Lorenzi H.A."/>
        </authorList>
    </citation>
    <scope>NUCLEOTIDE SEQUENCE [LARGE SCALE GENOMIC DNA]</scope>
    <source>
        <strain evidence="2 3">Bb-Ger1</strain>
    </source>
</reference>
<feature type="region of interest" description="Disordered" evidence="1">
    <location>
        <begin position="181"/>
        <end position="227"/>
    </location>
</feature>
<feature type="region of interest" description="Disordered" evidence="1">
    <location>
        <begin position="127"/>
        <end position="150"/>
    </location>
</feature>
<keyword evidence="3" id="KW-1185">Reference proteome</keyword>
<feature type="compositionally biased region" description="Basic and acidic residues" evidence="1">
    <location>
        <begin position="968"/>
        <end position="978"/>
    </location>
</feature>
<gene>
    <name evidence="2" type="ORF">BESB_030100</name>
</gene>
<name>A0A2A9M5G8_BESBE</name>
<feature type="compositionally biased region" description="Gly residues" evidence="1">
    <location>
        <begin position="956"/>
        <end position="965"/>
    </location>
</feature>
<feature type="region of interest" description="Disordered" evidence="1">
    <location>
        <begin position="1"/>
        <end position="98"/>
    </location>
</feature>
<organism evidence="2 3">
    <name type="scientific">Besnoitia besnoiti</name>
    <name type="common">Apicomplexan protozoan</name>
    <dbReference type="NCBI Taxonomy" id="94643"/>
    <lineage>
        <taxon>Eukaryota</taxon>
        <taxon>Sar</taxon>
        <taxon>Alveolata</taxon>
        <taxon>Apicomplexa</taxon>
        <taxon>Conoidasida</taxon>
        <taxon>Coccidia</taxon>
        <taxon>Eucoccidiorida</taxon>
        <taxon>Eimeriorina</taxon>
        <taxon>Sarcocystidae</taxon>
        <taxon>Besnoitia</taxon>
    </lineage>
</organism>
<dbReference type="EMBL" id="NWUJ01000016">
    <property type="protein sequence ID" value="PFH31136.1"/>
    <property type="molecule type" value="Genomic_DNA"/>
</dbReference>
<dbReference type="VEuPathDB" id="ToxoDB:BESB_030100"/>
<feature type="compositionally biased region" description="Basic and acidic residues" evidence="1">
    <location>
        <begin position="1207"/>
        <end position="1217"/>
    </location>
</feature>
<accession>A0A2A9M5G8</accession>